<gene>
    <name evidence="2" type="ORF">O3P69_013372</name>
</gene>
<protein>
    <submittedName>
        <fullName evidence="2">Uncharacterized protein</fullName>
    </submittedName>
</protein>
<keyword evidence="3" id="KW-1185">Reference proteome</keyword>
<dbReference type="EMBL" id="JARAKH010000021">
    <property type="protein sequence ID" value="KAK8393301.1"/>
    <property type="molecule type" value="Genomic_DNA"/>
</dbReference>
<organism evidence="2 3">
    <name type="scientific">Scylla paramamosain</name>
    <name type="common">Mud crab</name>
    <dbReference type="NCBI Taxonomy" id="85552"/>
    <lineage>
        <taxon>Eukaryota</taxon>
        <taxon>Metazoa</taxon>
        <taxon>Ecdysozoa</taxon>
        <taxon>Arthropoda</taxon>
        <taxon>Crustacea</taxon>
        <taxon>Multicrustacea</taxon>
        <taxon>Malacostraca</taxon>
        <taxon>Eumalacostraca</taxon>
        <taxon>Eucarida</taxon>
        <taxon>Decapoda</taxon>
        <taxon>Pleocyemata</taxon>
        <taxon>Brachyura</taxon>
        <taxon>Eubrachyura</taxon>
        <taxon>Portunoidea</taxon>
        <taxon>Portunidae</taxon>
        <taxon>Portuninae</taxon>
        <taxon>Scylla</taxon>
    </lineage>
</organism>
<proteinExistence type="predicted"/>
<sequence length="135" mass="14225">MFPITLTRYKCCPAAWCPGAGGWGRPCQYPWNILLPQPSISGCSRSFSERAAGQFAGESSGRCSRRPPFITMCGSYALSRNKSSTKGVGSDGGHGAAGWQRDSQGFTPLSAAVQAPVGNARRGKSQGSRPESVPL</sequence>
<comment type="caution">
    <text evidence="2">The sequence shown here is derived from an EMBL/GenBank/DDBJ whole genome shotgun (WGS) entry which is preliminary data.</text>
</comment>
<accession>A0AAW0U0K3</accession>
<evidence type="ECO:0000256" key="1">
    <source>
        <dbReference type="SAM" id="MobiDB-lite"/>
    </source>
</evidence>
<evidence type="ECO:0000313" key="2">
    <source>
        <dbReference type="EMBL" id="KAK8393301.1"/>
    </source>
</evidence>
<feature type="region of interest" description="Disordered" evidence="1">
    <location>
        <begin position="80"/>
        <end position="135"/>
    </location>
</feature>
<reference evidence="2 3" key="1">
    <citation type="submission" date="2023-03" db="EMBL/GenBank/DDBJ databases">
        <title>High-quality genome of Scylla paramamosain provides insights in environmental adaptation.</title>
        <authorList>
            <person name="Zhang L."/>
        </authorList>
    </citation>
    <scope>NUCLEOTIDE SEQUENCE [LARGE SCALE GENOMIC DNA]</scope>
    <source>
        <strain evidence="2">LZ_2023a</strain>
        <tissue evidence="2">Muscle</tissue>
    </source>
</reference>
<name>A0AAW0U0K3_SCYPA</name>
<evidence type="ECO:0000313" key="3">
    <source>
        <dbReference type="Proteomes" id="UP001487740"/>
    </source>
</evidence>
<dbReference type="Proteomes" id="UP001487740">
    <property type="component" value="Unassembled WGS sequence"/>
</dbReference>
<dbReference type="AlphaFoldDB" id="A0AAW0U0K3"/>